<dbReference type="Gene3D" id="3.40.605.10">
    <property type="entry name" value="Aldehyde Dehydrogenase, Chain A, domain 1"/>
    <property type="match status" value="1"/>
</dbReference>
<dbReference type="Proteomes" id="UP001596036">
    <property type="component" value="Unassembled WGS sequence"/>
</dbReference>
<comment type="similarity">
    <text evidence="1">Belongs to the aldehyde dehydrogenase family.</text>
</comment>
<gene>
    <name evidence="4" type="ORF">ACFPN1_13910</name>
</gene>
<dbReference type="InterPro" id="IPR016163">
    <property type="entry name" value="Ald_DH_C"/>
</dbReference>
<evidence type="ECO:0000256" key="1">
    <source>
        <dbReference type="ARBA" id="ARBA00009986"/>
    </source>
</evidence>
<sequence length="451" mass="49345">MSDVVTLHNIIRGEIREPAARKVAGAFSFPVTTAQDVAAAVKFANFQTPEPIDKVLRALSSIGRKADWITDEDLKVQAALSGSPVKHMRNSIAAVNSWLADIETYVRRHADLQDLGSGSQRAMALLDRNGALYQGGITTMFILAGDEISIAPWNIAQALLAGTKAIVKPSRIEPLSAFLFTKALIAEGIQPPALLYISRDSEEEQNLVSTLIKQTRQSVMYGEDNTVSTICQPFGFRPDHKYLAYLTGRSGAVVYPDADIGLTAEMIIRGACDDRGNRCNSTKKVFAPRQLAKELEAALVQAAEGLVRGDPTDLATDIGRNDPQARAIAQQWASSAQVVYDRDMFLMSVPQHAPILKEELPYPSIALCYYDDGQDPVDLINGSVSNTYLGAAVAVSVFTRSRAQFDLASTRLQACKTLMNLPSTAFDFWTAHQRWHLFTELMRKVEVVVAA</sequence>
<evidence type="ECO:0000256" key="2">
    <source>
        <dbReference type="ARBA" id="ARBA00023002"/>
    </source>
</evidence>
<keyword evidence="5" id="KW-1185">Reference proteome</keyword>
<organism evidence="4 5">
    <name type="scientific">Lysobacter yangpyeongensis</name>
    <dbReference type="NCBI Taxonomy" id="346182"/>
    <lineage>
        <taxon>Bacteria</taxon>
        <taxon>Pseudomonadati</taxon>
        <taxon>Pseudomonadota</taxon>
        <taxon>Gammaproteobacteria</taxon>
        <taxon>Lysobacterales</taxon>
        <taxon>Lysobacteraceae</taxon>
        <taxon>Lysobacter</taxon>
    </lineage>
</organism>
<proteinExistence type="inferred from homology"/>
<dbReference type="InterPro" id="IPR016162">
    <property type="entry name" value="Ald_DH_N"/>
</dbReference>
<dbReference type="PANTHER" id="PTHR42804">
    <property type="entry name" value="ALDEHYDE DEHYDROGENASE"/>
    <property type="match status" value="1"/>
</dbReference>
<dbReference type="InterPro" id="IPR016161">
    <property type="entry name" value="Ald_DH/histidinol_DH"/>
</dbReference>
<dbReference type="Gene3D" id="3.40.309.10">
    <property type="entry name" value="Aldehyde Dehydrogenase, Chain A, domain 2"/>
    <property type="match status" value="1"/>
</dbReference>
<dbReference type="RefSeq" id="WP_386755740.1">
    <property type="nucleotide sequence ID" value="NZ_JBHSNM010000006.1"/>
</dbReference>
<dbReference type="PANTHER" id="PTHR42804:SF1">
    <property type="entry name" value="ALDEHYDE DEHYDROGENASE-RELATED"/>
    <property type="match status" value="1"/>
</dbReference>
<accession>A0ABW0SQD6</accession>
<evidence type="ECO:0000313" key="4">
    <source>
        <dbReference type="EMBL" id="MFC5571156.1"/>
    </source>
</evidence>
<evidence type="ECO:0000313" key="5">
    <source>
        <dbReference type="Proteomes" id="UP001596036"/>
    </source>
</evidence>
<dbReference type="SUPFAM" id="SSF53720">
    <property type="entry name" value="ALDH-like"/>
    <property type="match status" value="1"/>
</dbReference>
<comment type="caution">
    <text evidence="4">The sequence shown here is derived from an EMBL/GenBank/DDBJ whole genome shotgun (WGS) entry which is preliminary data.</text>
</comment>
<keyword evidence="2" id="KW-0560">Oxidoreductase</keyword>
<dbReference type="InterPro" id="IPR015590">
    <property type="entry name" value="Aldehyde_DH_dom"/>
</dbReference>
<protein>
    <submittedName>
        <fullName evidence="4">Aldehyde dehydrogenase family protein</fullName>
    </submittedName>
</protein>
<reference evidence="5" key="1">
    <citation type="journal article" date="2019" name="Int. J. Syst. Evol. Microbiol.">
        <title>The Global Catalogue of Microorganisms (GCM) 10K type strain sequencing project: providing services to taxonomists for standard genome sequencing and annotation.</title>
        <authorList>
            <consortium name="The Broad Institute Genomics Platform"/>
            <consortium name="The Broad Institute Genome Sequencing Center for Infectious Disease"/>
            <person name="Wu L."/>
            <person name="Ma J."/>
        </authorList>
    </citation>
    <scope>NUCLEOTIDE SEQUENCE [LARGE SCALE GENOMIC DNA]</scope>
    <source>
        <strain evidence="5">KACC 11407</strain>
    </source>
</reference>
<dbReference type="Pfam" id="PF00171">
    <property type="entry name" value="Aldedh"/>
    <property type="match status" value="1"/>
</dbReference>
<name>A0ABW0SQD6_9GAMM</name>
<dbReference type="EMBL" id="JBHSNM010000006">
    <property type="protein sequence ID" value="MFC5571156.1"/>
    <property type="molecule type" value="Genomic_DNA"/>
</dbReference>
<evidence type="ECO:0000259" key="3">
    <source>
        <dbReference type="Pfam" id="PF00171"/>
    </source>
</evidence>
<feature type="domain" description="Aldehyde dehydrogenase" evidence="3">
    <location>
        <begin position="148"/>
        <end position="422"/>
    </location>
</feature>